<evidence type="ECO:0000313" key="2">
    <source>
        <dbReference type="Proteomes" id="UP000294847"/>
    </source>
</evidence>
<reference evidence="1 2" key="1">
    <citation type="journal article" date="2019" name="Mol. Biol. Evol.">
        <title>Blast fungal genomes show frequent chromosomal changes, gene gains and losses, and effector gene turnover.</title>
        <authorList>
            <person name="Gomez Luciano L.B."/>
            <person name="Jason Tsai I."/>
            <person name="Chuma I."/>
            <person name="Tosa Y."/>
            <person name="Chen Y.H."/>
            <person name="Li J.Y."/>
            <person name="Li M.Y."/>
            <person name="Jade Lu M.Y."/>
            <person name="Nakayashiki H."/>
            <person name="Li W.H."/>
        </authorList>
    </citation>
    <scope>NUCLEOTIDE SEQUENCE [LARGE SCALE GENOMIC DNA]</scope>
    <source>
        <strain evidence="1">MZ5-1-6</strain>
    </source>
</reference>
<dbReference type="OMA" id="GPMFADD"/>
<accession>A0A4P7NBK5</accession>
<protein>
    <submittedName>
        <fullName evidence="1">Uncharacterized protein</fullName>
    </submittedName>
</protein>
<proteinExistence type="predicted"/>
<dbReference type="VEuPathDB" id="FungiDB:M_BR32_EuGene_00078161"/>
<name>A0A4P7NBK5_PYROR</name>
<organism evidence="1 2">
    <name type="scientific">Pyricularia oryzae</name>
    <name type="common">Rice blast fungus</name>
    <name type="synonym">Magnaporthe oryzae</name>
    <dbReference type="NCBI Taxonomy" id="318829"/>
    <lineage>
        <taxon>Eukaryota</taxon>
        <taxon>Fungi</taxon>
        <taxon>Dikarya</taxon>
        <taxon>Ascomycota</taxon>
        <taxon>Pezizomycotina</taxon>
        <taxon>Sordariomycetes</taxon>
        <taxon>Sordariomycetidae</taxon>
        <taxon>Magnaporthales</taxon>
        <taxon>Pyriculariaceae</taxon>
        <taxon>Pyricularia</taxon>
    </lineage>
</organism>
<gene>
    <name evidence="1" type="ORF">PoMZ_03780</name>
</gene>
<evidence type="ECO:0000313" key="1">
    <source>
        <dbReference type="EMBL" id="QBZ58821.1"/>
    </source>
</evidence>
<dbReference type="EMBL" id="CP034206">
    <property type="protein sequence ID" value="QBZ58821.1"/>
    <property type="molecule type" value="Genomic_DNA"/>
</dbReference>
<dbReference type="AlphaFoldDB" id="A0A4P7NBK5"/>
<sequence length="335" mass="36463">MATVTFTVTEFDLSNCRPKPIADRINDVPGLKTSTAFFSFLRANLVQTPSTMSSVNTPLVEPTDTAPVPHNLRRNGAAAVSPACLDDDDAIPPLSLELLTERADRVQALKLVADSVAQQRQRAAYSLIFHPLPLALLAAGLALAYKQASHDLGTLLALSSGVVMTYLLAIRYVTAPYIRHAEAMGWPFLSRLGDSEADGTDLATEDMVIGTKFGDELIGALVLRLEPPSRPGSSEGGRRRNRTLSLKGGRGVIRAWTTKLRFRSKGVGGDMLHEAVRLTRERCGRDAEVGFALEHANSLRVLPDLFNGPFRRDEVRAAKALKAVLGEWEGGRRKR</sequence>
<dbReference type="Proteomes" id="UP000294847">
    <property type="component" value="Chromosome 3"/>
</dbReference>